<dbReference type="Pfam" id="PF01243">
    <property type="entry name" value="PNPOx_N"/>
    <property type="match status" value="1"/>
</dbReference>
<dbReference type="InterPro" id="IPR012349">
    <property type="entry name" value="Split_barrel_FMN-bd"/>
</dbReference>
<dbReference type="STRING" id="445709.ABW99_01375"/>
<keyword evidence="4" id="KW-1185">Reference proteome</keyword>
<dbReference type="InterPro" id="IPR011576">
    <property type="entry name" value="Pyridox_Oxase_N"/>
</dbReference>
<dbReference type="GO" id="GO:0070967">
    <property type="term" value="F:coenzyme F420 binding"/>
    <property type="evidence" value="ECO:0007669"/>
    <property type="project" value="TreeGrafter"/>
</dbReference>
<keyword evidence="1" id="KW-0560">Oxidoreductase</keyword>
<dbReference type="SUPFAM" id="SSF50475">
    <property type="entry name" value="FMN-binding split barrel"/>
    <property type="match status" value="1"/>
</dbReference>
<feature type="domain" description="Pyridoxamine 5'-phosphate oxidase N-terminal" evidence="2">
    <location>
        <begin position="13"/>
        <end position="127"/>
    </location>
</feature>
<evidence type="ECO:0000259" key="2">
    <source>
        <dbReference type="Pfam" id="PF01243"/>
    </source>
</evidence>
<evidence type="ECO:0000313" key="4">
    <source>
        <dbReference type="Proteomes" id="UP000036700"/>
    </source>
</evidence>
<accession>A0A0G3EJ75</accession>
<dbReference type="EMBL" id="CP011568">
    <property type="protein sequence ID" value="AKJ67078.1"/>
    <property type="molecule type" value="Genomic_DNA"/>
</dbReference>
<evidence type="ECO:0000313" key="3">
    <source>
        <dbReference type="EMBL" id="AKJ67078.1"/>
    </source>
</evidence>
<protein>
    <recommendedName>
        <fullName evidence="2">Pyridoxamine 5'-phosphate oxidase N-terminal domain-containing protein</fullName>
    </recommendedName>
</protein>
<organism evidence="3 4">
    <name type="scientific">Pandoraea thiooxydans</name>
    <dbReference type="NCBI Taxonomy" id="445709"/>
    <lineage>
        <taxon>Bacteria</taxon>
        <taxon>Pseudomonadati</taxon>
        <taxon>Pseudomonadota</taxon>
        <taxon>Betaproteobacteria</taxon>
        <taxon>Burkholderiales</taxon>
        <taxon>Burkholderiaceae</taxon>
        <taxon>Pandoraea</taxon>
    </lineage>
</organism>
<dbReference type="PANTHER" id="PTHR35176">
    <property type="entry name" value="HEME OXYGENASE HI_0854-RELATED"/>
    <property type="match status" value="1"/>
</dbReference>
<evidence type="ECO:0000256" key="1">
    <source>
        <dbReference type="ARBA" id="ARBA00023002"/>
    </source>
</evidence>
<sequence length="162" mass="17849">MSIDPAAKRTILNIIESGRDMSLATLRRDGYPQANLISYANDGLRLYFATARNSGKVVNIQQCAKVSLTINLPYNTWSDLKALSVAATAQVLADDAAESMRAQALLKQKFSTPWDVMPQDPTGQTVYIKVTPWLVKVLDYSQGFGHQMLIRLDSDEAPDSNA</sequence>
<dbReference type="PANTHER" id="PTHR35176:SF6">
    <property type="entry name" value="HEME OXYGENASE HI_0854-RELATED"/>
    <property type="match status" value="1"/>
</dbReference>
<dbReference type="GO" id="GO:0005829">
    <property type="term" value="C:cytosol"/>
    <property type="evidence" value="ECO:0007669"/>
    <property type="project" value="TreeGrafter"/>
</dbReference>
<dbReference type="OrthoDB" id="8705255at2"/>
<dbReference type="AlphaFoldDB" id="A0A0G3EJ75"/>
<dbReference type="PATRIC" id="fig|445709.3.peg.303"/>
<reference evidence="4" key="1">
    <citation type="submission" date="2015-06" db="EMBL/GenBank/DDBJ databases">
        <authorList>
            <person name="Lim Y.L."/>
            <person name="Ee R."/>
            <person name="Yong D."/>
            <person name="How K.Y."/>
            <person name="Yin W.F."/>
            <person name="Chan K.G."/>
        </authorList>
    </citation>
    <scope>NUCLEOTIDE SEQUENCE [LARGE SCALE GENOMIC DNA]</scope>
    <source>
        <strain evidence="4">DSM 25325</strain>
    </source>
</reference>
<dbReference type="RefSeq" id="WP_047212615.1">
    <property type="nucleotide sequence ID" value="NZ_CP011568.3"/>
</dbReference>
<dbReference type="Proteomes" id="UP000036700">
    <property type="component" value="Chromosome"/>
</dbReference>
<proteinExistence type="predicted"/>
<dbReference type="Gene3D" id="2.30.110.10">
    <property type="entry name" value="Electron Transport, Fmn-binding Protein, Chain A"/>
    <property type="match status" value="1"/>
</dbReference>
<gene>
    <name evidence="3" type="ORF">ABW99_01375</name>
</gene>
<dbReference type="GO" id="GO:0016627">
    <property type="term" value="F:oxidoreductase activity, acting on the CH-CH group of donors"/>
    <property type="evidence" value="ECO:0007669"/>
    <property type="project" value="TreeGrafter"/>
</dbReference>
<name>A0A0G3EJ75_9BURK</name>
<dbReference type="InterPro" id="IPR052019">
    <property type="entry name" value="F420H2_bilvrd_red/Heme_oxyg"/>
</dbReference>
<dbReference type="KEGG" id="ptx:ABW99_01375"/>